<evidence type="ECO:0000313" key="2">
    <source>
        <dbReference type="EMBL" id="PQJ27353.1"/>
    </source>
</evidence>
<dbReference type="SUPFAM" id="SSF54523">
    <property type="entry name" value="Pili subunits"/>
    <property type="match status" value="1"/>
</dbReference>
<keyword evidence="1" id="KW-0812">Transmembrane</keyword>
<keyword evidence="3" id="KW-1185">Reference proteome</keyword>
<dbReference type="Pfam" id="PF07963">
    <property type="entry name" value="N_methyl"/>
    <property type="match status" value="1"/>
</dbReference>
<reference evidence="2 3" key="1">
    <citation type="submission" date="2016-12" db="EMBL/GenBank/DDBJ databases">
        <title>Study of bacterial adaptation to deep sea.</title>
        <authorList>
            <person name="Song J."/>
            <person name="Yoshizawa S."/>
            <person name="Kogure K."/>
        </authorList>
    </citation>
    <scope>NUCLEOTIDE SEQUENCE [LARGE SCALE GENOMIC DNA]</scope>
    <source>
        <strain evidence="2 3">SAORIC-165</strain>
    </source>
</reference>
<dbReference type="EMBL" id="MQWA01000001">
    <property type="protein sequence ID" value="PQJ27353.1"/>
    <property type="molecule type" value="Genomic_DNA"/>
</dbReference>
<comment type="caution">
    <text evidence="2">The sequence shown here is derived from an EMBL/GenBank/DDBJ whole genome shotgun (WGS) entry which is preliminary data.</text>
</comment>
<keyword evidence="1" id="KW-0472">Membrane</keyword>
<dbReference type="AlphaFoldDB" id="A0A2S7TZH4"/>
<accession>A0A2S7TZH4</accession>
<protein>
    <recommendedName>
        <fullName evidence="4">General secretion pathway GspH domain-containing protein</fullName>
    </recommendedName>
</protein>
<keyword evidence="1" id="KW-1133">Transmembrane helix</keyword>
<dbReference type="PROSITE" id="PS00409">
    <property type="entry name" value="PROKAR_NTER_METHYL"/>
    <property type="match status" value="1"/>
</dbReference>
<dbReference type="Proteomes" id="UP000239907">
    <property type="component" value="Unassembled WGS sequence"/>
</dbReference>
<organism evidence="2 3">
    <name type="scientific">Rubritalea profundi</name>
    <dbReference type="NCBI Taxonomy" id="1658618"/>
    <lineage>
        <taxon>Bacteria</taxon>
        <taxon>Pseudomonadati</taxon>
        <taxon>Verrucomicrobiota</taxon>
        <taxon>Verrucomicrobiia</taxon>
        <taxon>Verrucomicrobiales</taxon>
        <taxon>Rubritaleaceae</taxon>
        <taxon>Rubritalea</taxon>
    </lineage>
</organism>
<name>A0A2S7TZH4_9BACT</name>
<dbReference type="OrthoDB" id="9955666at2"/>
<dbReference type="InterPro" id="IPR045584">
    <property type="entry name" value="Pilin-like"/>
</dbReference>
<proteinExistence type="predicted"/>
<evidence type="ECO:0000313" key="3">
    <source>
        <dbReference type="Proteomes" id="UP000239907"/>
    </source>
</evidence>
<sequence>MTSAHKTLNKRFQPRAGFTLLEIMVTLAIISIISGSAVLFVANQSNGALDKLAQQTQIMAKETLRNAKLEERPFSIYITPREIWVQPESMQFEEENTTSPQSSLIVPQGVRVSLLTNQGDDWFTLGKNDAPFIWTFTQSGLCDSLEIRFEDDDNIQTIAFHSLTAGEVIDED</sequence>
<evidence type="ECO:0000256" key="1">
    <source>
        <dbReference type="SAM" id="Phobius"/>
    </source>
</evidence>
<dbReference type="NCBIfam" id="TIGR02532">
    <property type="entry name" value="IV_pilin_GFxxxE"/>
    <property type="match status" value="1"/>
</dbReference>
<feature type="transmembrane region" description="Helical" evidence="1">
    <location>
        <begin position="20"/>
        <end position="42"/>
    </location>
</feature>
<evidence type="ECO:0008006" key="4">
    <source>
        <dbReference type="Google" id="ProtNLM"/>
    </source>
</evidence>
<dbReference type="RefSeq" id="WP_105041836.1">
    <property type="nucleotide sequence ID" value="NZ_MQWA01000001.1"/>
</dbReference>
<gene>
    <name evidence="2" type="ORF">BSZ32_01810</name>
</gene>
<dbReference type="InterPro" id="IPR012902">
    <property type="entry name" value="N_methyl_site"/>
</dbReference>